<keyword evidence="2" id="KW-0472">Membrane</keyword>
<feature type="transmembrane region" description="Helical" evidence="2">
    <location>
        <begin position="7"/>
        <end position="29"/>
    </location>
</feature>
<evidence type="ECO:0000313" key="4">
    <source>
        <dbReference type="Proteomes" id="UP000199622"/>
    </source>
</evidence>
<sequence length="125" mass="13065">MGEYREVVVSALLALVAAGWLIVVPYLVLLGALESMPAFGTSTHRGDAYLTWAAWLGAGLPLAGVVVSATTRRRGWTWFFGICLALAAAVAALGWADDVRHAPPPPPGPRHCVERSGGDNDCPGG</sequence>
<keyword evidence="2" id="KW-0812">Transmembrane</keyword>
<proteinExistence type="predicted"/>
<feature type="transmembrane region" description="Helical" evidence="2">
    <location>
        <begin position="49"/>
        <end position="69"/>
    </location>
</feature>
<dbReference type="STRING" id="208445.SAMN04489727_2343"/>
<evidence type="ECO:0000256" key="2">
    <source>
        <dbReference type="SAM" id="Phobius"/>
    </source>
</evidence>
<dbReference type="EMBL" id="FNSO01000004">
    <property type="protein sequence ID" value="SEC04297.1"/>
    <property type="molecule type" value="Genomic_DNA"/>
</dbReference>
<reference evidence="4" key="1">
    <citation type="submission" date="2016-10" db="EMBL/GenBank/DDBJ databases">
        <authorList>
            <person name="Varghese N."/>
            <person name="Submissions S."/>
        </authorList>
    </citation>
    <scope>NUCLEOTIDE SEQUENCE [LARGE SCALE GENOMIC DNA]</scope>
    <source>
        <strain evidence="4">DSM 44544</strain>
    </source>
</reference>
<dbReference type="Proteomes" id="UP000199622">
    <property type="component" value="Unassembled WGS sequence"/>
</dbReference>
<dbReference type="RefSeq" id="WP_091306166.1">
    <property type="nucleotide sequence ID" value="NZ_FNSO01000004.1"/>
</dbReference>
<gene>
    <name evidence="3" type="ORF">SAMN04489727_2343</name>
</gene>
<name>A0A1H4PA47_9PSEU</name>
<organism evidence="3 4">
    <name type="scientific">Amycolatopsis tolypomycina</name>
    <dbReference type="NCBI Taxonomy" id="208445"/>
    <lineage>
        <taxon>Bacteria</taxon>
        <taxon>Bacillati</taxon>
        <taxon>Actinomycetota</taxon>
        <taxon>Actinomycetes</taxon>
        <taxon>Pseudonocardiales</taxon>
        <taxon>Pseudonocardiaceae</taxon>
        <taxon>Amycolatopsis</taxon>
    </lineage>
</organism>
<evidence type="ECO:0000313" key="3">
    <source>
        <dbReference type="EMBL" id="SEC04297.1"/>
    </source>
</evidence>
<feature type="transmembrane region" description="Helical" evidence="2">
    <location>
        <begin position="76"/>
        <end position="96"/>
    </location>
</feature>
<evidence type="ECO:0000256" key="1">
    <source>
        <dbReference type="SAM" id="MobiDB-lite"/>
    </source>
</evidence>
<keyword evidence="2" id="KW-1133">Transmembrane helix</keyword>
<protein>
    <submittedName>
        <fullName evidence="3">Uncharacterized protein</fullName>
    </submittedName>
</protein>
<dbReference type="AlphaFoldDB" id="A0A1H4PA47"/>
<keyword evidence="4" id="KW-1185">Reference proteome</keyword>
<accession>A0A1H4PA47</accession>
<feature type="region of interest" description="Disordered" evidence="1">
    <location>
        <begin position="102"/>
        <end position="125"/>
    </location>
</feature>